<evidence type="ECO:0000256" key="1">
    <source>
        <dbReference type="ARBA" id="ARBA00022988"/>
    </source>
</evidence>
<comment type="subcellular location">
    <subcellularLocation>
        <location evidence="3">Cytoplasm</location>
    </subcellularLocation>
</comment>
<comment type="caution">
    <text evidence="4">The sequence shown here is derived from an EMBL/GenBank/DDBJ whole genome shotgun (WGS) entry which is preliminary data.</text>
</comment>
<dbReference type="PANTHER" id="PTHR33620">
    <property type="entry name" value="UREASE ACCESSORY PROTEIN F"/>
    <property type="match status" value="1"/>
</dbReference>
<evidence type="ECO:0000313" key="4">
    <source>
        <dbReference type="EMBL" id="RAI25523.1"/>
    </source>
</evidence>
<comment type="similarity">
    <text evidence="3">Belongs to the UreF family.</text>
</comment>
<dbReference type="OrthoDB" id="9798772at2"/>
<comment type="subunit">
    <text evidence="3">UreD, UreF and UreG form a complex that acts as a GTP-hydrolysis-dependent molecular chaperone, activating the urease apoprotein by helping to assemble the nickel containing metallocenter of UreC. The UreE protein probably delivers the nickel.</text>
</comment>
<dbReference type="PIRSF" id="PIRSF009467">
    <property type="entry name" value="Ureas_acces_UreF"/>
    <property type="match status" value="1"/>
</dbReference>
<keyword evidence="5" id="KW-1185">Reference proteome</keyword>
<dbReference type="Pfam" id="PF01730">
    <property type="entry name" value="UreF"/>
    <property type="match status" value="1"/>
</dbReference>
<gene>
    <name evidence="3" type="primary">ureF</name>
    <name evidence="4" type="ORF">CH339_18040</name>
</gene>
<evidence type="ECO:0000256" key="3">
    <source>
        <dbReference type="HAMAP-Rule" id="MF_01385"/>
    </source>
</evidence>
<comment type="function">
    <text evidence="3">Required for maturation of urease via the functional incorporation of the urease nickel metallocenter.</text>
</comment>
<organism evidence="4 5">
    <name type="scientific">Rhodobium orientis</name>
    <dbReference type="NCBI Taxonomy" id="34017"/>
    <lineage>
        <taxon>Bacteria</taxon>
        <taxon>Pseudomonadati</taxon>
        <taxon>Pseudomonadota</taxon>
        <taxon>Alphaproteobacteria</taxon>
        <taxon>Hyphomicrobiales</taxon>
        <taxon>Rhodobiaceae</taxon>
        <taxon>Rhodobium</taxon>
    </lineage>
</organism>
<evidence type="ECO:0000313" key="5">
    <source>
        <dbReference type="Proteomes" id="UP000249299"/>
    </source>
</evidence>
<protein>
    <recommendedName>
        <fullName evidence="3">Urease accessory protein UreF</fullName>
    </recommendedName>
</protein>
<dbReference type="GO" id="GO:0016151">
    <property type="term" value="F:nickel cation binding"/>
    <property type="evidence" value="ECO:0007669"/>
    <property type="project" value="UniProtKB-UniRule"/>
</dbReference>
<dbReference type="PANTHER" id="PTHR33620:SF1">
    <property type="entry name" value="UREASE ACCESSORY PROTEIN F"/>
    <property type="match status" value="1"/>
</dbReference>
<evidence type="ECO:0000256" key="2">
    <source>
        <dbReference type="ARBA" id="ARBA00023186"/>
    </source>
</evidence>
<dbReference type="Proteomes" id="UP000249299">
    <property type="component" value="Unassembled WGS sequence"/>
</dbReference>
<name>A0A327JJS2_9HYPH</name>
<dbReference type="GO" id="GO:0005737">
    <property type="term" value="C:cytoplasm"/>
    <property type="evidence" value="ECO:0007669"/>
    <property type="project" value="UniProtKB-SubCell"/>
</dbReference>
<dbReference type="AlphaFoldDB" id="A0A327JJS2"/>
<dbReference type="InterPro" id="IPR002639">
    <property type="entry name" value="UreF"/>
</dbReference>
<dbReference type="InterPro" id="IPR038277">
    <property type="entry name" value="UreF_sf"/>
</dbReference>
<proteinExistence type="inferred from homology"/>
<accession>A0A327JJS2</accession>
<reference evidence="4 5" key="1">
    <citation type="submission" date="2017-07" db="EMBL/GenBank/DDBJ databases">
        <title>Draft Genome Sequences of Select Purple Nonsulfur Bacteria.</title>
        <authorList>
            <person name="Lasarre B."/>
            <person name="Mckinlay J.B."/>
        </authorList>
    </citation>
    <scope>NUCLEOTIDE SEQUENCE [LARGE SCALE GENOMIC DNA]</scope>
    <source>
        <strain evidence="4 5">DSM 11290</strain>
    </source>
</reference>
<dbReference type="EMBL" id="NPEV01000046">
    <property type="protein sequence ID" value="RAI25523.1"/>
    <property type="molecule type" value="Genomic_DNA"/>
</dbReference>
<keyword evidence="2 3" id="KW-0143">Chaperone</keyword>
<sequence length="217" mass="22324">MTWLSPAYPVGAYTYSHGLDQAVEAGAVRDAATAKAWIADIVELGGGFSDTVFLGHAHRAALSDNHVALSEVAELAAAFVGTSELALESHAQGAAFLKVTEAAWPTPALDALKAAFGGPYAYPVAVGAVAAGHKVPVELAARAFLQAFAANLVSAAVRLVPLGQTDGQRITAALMPLVAQAAARALETGLDDVANGALLADLSSMKHETQHTRLFRS</sequence>
<keyword evidence="1 3" id="KW-0996">Nickel insertion</keyword>
<dbReference type="Gene3D" id="1.10.4190.10">
    <property type="entry name" value="Urease accessory protein UreF"/>
    <property type="match status" value="1"/>
</dbReference>
<dbReference type="HAMAP" id="MF_01385">
    <property type="entry name" value="UreF"/>
    <property type="match status" value="1"/>
</dbReference>
<keyword evidence="3" id="KW-0963">Cytoplasm</keyword>